<dbReference type="AlphaFoldDB" id="A0A0A2M8K1"/>
<comment type="caution">
    <text evidence="2">The sequence shown here is derived from an EMBL/GenBank/DDBJ whole genome shotgun (WGS) entry which is preliminary data.</text>
</comment>
<dbReference type="RefSeq" id="WP_026980714.1">
    <property type="nucleotide sequence ID" value="NZ_AUCZ01000011.1"/>
</dbReference>
<evidence type="ECO:0000313" key="2">
    <source>
        <dbReference type="EMBL" id="KGO89007.1"/>
    </source>
</evidence>
<proteinExistence type="predicted"/>
<feature type="chain" id="PRO_5001991824" evidence="1">
    <location>
        <begin position="23"/>
        <end position="155"/>
    </location>
</feature>
<gene>
    <name evidence="2" type="ORF">Q764_10415</name>
</gene>
<evidence type="ECO:0000256" key="1">
    <source>
        <dbReference type="SAM" id="SignalP"/>
    </source>
</evidence>
<organism evidence="2 3">
    <name type="scientific">Flavobacterium suncheonense GH29-5 = DSM 17707</name>
    <dbReference type="NCBI Taxonomy" id="1121899"/>
    <lineage>
        <taxon>Bacteria</taxon>
        <taxon>Pseudomonadati</taxon>
        <taxon>Bacteroidota</taxon>
        <taxon>Flavobacteriia</taxon>
        <taxon>Flavobacteriales</taxon>
        <taxon>Flavobacteriaceae</taxon>
        <taxon>Flavobacterium</taxon>
    </lineage>
</organism>
<dbReference type="PROSITE" id="PS51257">
    <property type="entry name" value="PROKAR_LIPOPROTEIN"/>
    <property type="match status" value="1"/>
</dbReference>
<keyword evidence="1" id="KW-0732">Signal</keyword>
<evidence type="ECO:0000313" key="3">
    <source>
        <dbReference type="Proteomes" id="UP000030121"/>
    </source>
</evidence>
<reference evidence="2 3" key="1">
    <citation type="submission" date="2013-09" db="EMBL/GenBank/DDBJ databases">
        <authorList>
            <person name="Zeng Z."/>
            <person name="Chen C."/>
        </authorList>
    </citation>
    <scope>NUCLEOTIDE SEQUENCE [LARGE SCALE GENOMIC DNA]</scope>
    <source>
        <strain evidence="2 3">GH29-5</strain>
    </source>
</reference>
<name>A0A0A2M8K1_9FLAO</name>
<keyword evidence="3" id="KW-1185">Reference proteome</keyword>
<protein>
    <submittedName>
        <fullName evidence="2">2-dehydro-3-deoxyphosphooctonate aldolase</fullName>
    </submittedName>
</protein>
<dbReference type="Proteomes" id="UP000030121">
    <property type="component" value="Unassembled WGS sequence"/>
</dbReference>
<sequence length="155" mass="17572">MTKRICSILLVLVVMISCTSTKSTIKNIDDTAVKPAVKDNAFQIKQYADDDKYGFDQDYPINIGFIMESSEEKFIGYFFKGLQGPEGETLTYKKVESCCPFPTKNNKVGVGMLSIYEVRWPGVRKPLILYFNIYERGRILCPKGLTIKNYAATKP</sequence>
<dbReference type="STRING" id="1121899.GCA_000430025_02299"/>
<dbReference type="EMBL" id="JRLW01000013">
    <property type="protein sequence ID" value="KGO89007.1"/>
    <property type="molecule type" value="Genomic_DNA"/>
</dbReference>
<dbReference type="eggNOG" id="ENOG5033156">
    <property type="taxonomic scope" value="Bacteria"/>
</dbReference>
<accession>A0A0A2M8K1</accession>
<dbReference type="OrthoDB" id="5522619at2"/>
<feature type="signal peptide" evidence="1">
    <location>
        <begin position="1"/>
        <end position="22"/>
    </location>
</feature>